<keyword evidence="1 3" id="KW-0547">Nucleotide-binding</keyword>
<keyword evidence="3" id="KW-0378">Hydrolase</keyword>
<evidence type="ECO:0000259" key="7">
    <source>
        <dbReference type="Pfam" id="PF23139"/>
    </source>
</evidence>
<dbReference type="CDD" id="cd18809">
    <property type="entry name" value="SF1_C_RecD"/>
    <property type="match status" value="1"/>
</dbReference>
<dbReference type="PANTHER" id="PTHR43788">
    <property type="entry name" value="DNA2/NAM7 HELICASE FAMILY MEMBER"/>
    <property type="match status" value="1"/>
</dbReference>
<dbReference type="InterPro" id="IPR041451">
    <property type="entry name" value="RecD2_SH13"/>
</dbReference>
<dbReference type="Pfam" id="PF18335">
    <property type="entry name" value="SH3_13"/>
    <property type="match status" value="1"/>
</dbReference>
<feature type="domain" description="UvrD-like helicase C-terminal" evidence="4">
    <location>
        <begin position="675"/>
        <end position="723"/>
    </location>
</feature>
<evidence type="ECO:0000259" key="4">
    <source>
        <dbReference type="Pfam" id="PF13538"/>
    </source>
</evidence>
<dbReference type="HAMAP" id="MF_01488">
    <property type="entry name" value="RecD2"/>
    <property type="match status" value="1"/>
</dbReference>
<keyword evidence="3" id="KW-0413">Isomerase</keyword>
<gene>
    <name evidence="3" type="primary">recD2</name>
    <name evidence="8" type="ORF">ACI2L5_47970</name>
</gene>
<keyword evidence="2 3" id="KW-0067">ATP-binding</keyword>
<name>A0ABW8M309_9ACTN</name>
<organism evidence="8 9">
    <name type="scientific">Streptomyces milbemycinicus</name>
    <dbReference type="NCBI Taxonomy" id="476552"/>
    <lineage>
        <taxon>Bacteria</taxon>
        <taxon>Bacillati</taxon>
        <taxon>Actinomycetota</taxon>
        <taxon>Actinomycetes</taxon>
        <taxon>Kitasatosporales</taxon>
        <taxon>Streptomycetaceae</taxon>
        <taxon>Streptomyces</taxon>
    </lineage>
</organism>
<dbReference type="InterPro" id="IPR029493">
    <property type="entry name" value="RecD2-like_HHH"/>
</dbReference>
<dbReference type="InterPro" id="IPR027785">
    <property type="entry name" value="UvrD-like_helicase_C"/>
</dbReference>
<protein>
    <recommendedName>
        <fullName evidence="3">ATP-dependent RecD2 DNA helicase</fullName>
        <ecNumber evidence="3">5.6.2.3</ecNumber>
    </recommendedName>
    <alternativeName>
        <fullName evidence="3">DNA 5'-3' helicase subunit RecD2</fullName>
    </alternativeName>
</protein>
<dbReference type="CDD" id="cd17933">
    <property type="entry name" value="DEXSc_RecD-like"/>
    <property type="match status" value="1"/>
</dbReference>
<dbReference type="InterPro" id="IPR006345">
    <property type="entry name" value="RecD2"/>
</dbReference>
<dbReference type="SUPFAM" id="SSF47781">
    <property type="entry name" value="RuvA domain 2-like"/>
    <property type="match status" value="1"/>
</dbReference>
<comment type="catalytic activity">
    <reaction evidence="3">
        <text>ATP + H2O = ADP + phosphate + H(+)</text>
        <dbReference type="Rhea" id="RHEA:13065"/>
        <dbReference type="ChEBI" id="CHEBI:15377"/>
        <dbReference type="ChEBI" id="CHEBI:15378"/>
        <dbReference type="ChEBI" id="CHEBI:30616"/>
        <dbReference type="ChEBI" id="CHEBI:43474"/>
        <dbReference type="ChEBI" id="CHEBI:456216"/>
        <dbReference type="EC" id="5.6.2.3"/>
    </reaction>
</comment>
<evidence type="ECO:0000313" key="8">
    <source>
        <dbReference type="EMBL" id="MFK4272567.1"/>
    </source>
</evidence>
<dbReference type="Pfam" id="PF13604">
    <property type="entry name" value="AAA_30"/>
    <property type="match status" value="1"/>
</dbReference>
<evidence type="ECO:0000256" key="2">
    <source>
        <dbReference type="ARBA" id="ARBA00022840"/>
    </source>
</evidence>
<evidence type="ECO:0000256" key="1">
    <source>
        <dbReference type="ARBA" id="ARBA00022741"/>
    </source>
</evidence>
<comment type="similarity">
    <text evidence="3">Belongs to the RecD family. RecD2 subfamily.</text>
</comment>
<dbReference type="RefSeq" id="WP_404748862.1">
    <property type="nucleotide sequence ID" value="NZ_JBJDQH010000028.1"/>
</dbReference>
<dbReference type="Pfam" id="PF23139">
    <property type="entry name" value="OB_YrrC"/>
    <property type="match status" value="1"/>
</dbReference>
<feature type="domain" description="ATP-dependent RecD2 DNA helicase-like helix-hairpin-helix" evidence="5">
    <location>
        <begin position="153"/>
        <end position="244"/>
    </location>
</feature>
<accession>A0ABW8M309</accession>
<dbReference type="EC" id="5.6.2.3" evidence="3"/>
<dbReference type="SUPFAM" id="SSF52540">
    <property type="entry name" value="P-loop containing nucleoside triphosphate hydrolases"/>
    <property type="match status" value="2"/>
</dbReference>
<dbReference type="Gene3D" id="1.10.10.2220">
    <property type="match status" value="1"/>
</dbReference>
<keyword evidence="9" id="KW-1185">Reference proteome</keyword>
<dbReference type="InterPro" id="IPR055446">
    <property type="entry name" value="RecD2_N_OB"/>
</dbReference>
<dbReference type="Proteomes" id="UP001620295">
    <property type="component" value="Unassembled WGS sequence"/>
</dbReference>
<dbReference type="Pfam" id="PF14520">
    <property type="entry name" value="HHH_5"/>
    <property type="match status" value="1"/>
</dbReference>
<dbReference type="Gene3D" id="3.40.50.300">
    <property type="entry name" value="P-loop containing nucleotide triphosphate hydrolases"/>
    <property type="match status" value="2"/>
</dbReference>
<dbReference type="NCBIfam" id="TIGR01448">
    <property type="entry name" value="recD_rel"/>
    <property type="match status" value="1"/>
</dbReference>
<dbReference type="Pfam" id="PF14490">
    <property type="entry name" value="HHH_RecD2"/>
    <property type="match status" value="1"/>
</dbReference>
<dbReference type="Gene3D" id="2.30.30.940">
    <property type="match status" value="1"/>
</dbReference>
<evidence type="ECO:0000313" key="9">
    <source>
        <dbReference type="Proteomes" id="UP001620295"/>
    </source>
</evidence>
<feature type="binding site" evidence="3">
    <location>
        <begin position="378"/>
        <end position="382"/>
    </location>
    <ligand>
        <name>ATP</name>
        <dbReference type="ChEBI" id="CHEBI:30616"/>
    </ligand>
</feature>
<dbReference type="Gene3D" id="1.10.150.20">
    <property type="entry name" value="5' to 3' exonuclease, C-terminal subdomain"/>
    <property type="match status" value="1"/>
</dbReference>
<comment type="caution">
    <text evidence="8">The sequence shown here is derived from an EMBL/GenBank/DDBJ whole genome shotgun (WGS) entry which is preliminary data.</text>
</comment>
<keyword evidence="3" id="KW-0347">Helicase</keyword>
<evidence type="ECO:0000259" key="5">
    <source>
        <dbReference type="Pfam" id="PF14490"/>
    </source>
</evidence>
<dbReference type="Pfam" id="PF13538">
    <property type="entry name" value="UvrD_C_2"/>
    <property type="match status" value="1"/>
</dbReference>
<dbReference type="PANTHER" id="PTHR43788:SF6">
    <property type="entry name" value="DNA HELICASE B"/>
    <property type="match status" value="1"/>
</dbReference>
<comment type="function">
    <text evidence="3">DNA-dependent ATPase and ATP-dependent 5'-3' DNA helicase. Has no activity on blunt DNA or DNA with 3'-overhangs, requires at least 10 bases of 5'-ssDNA for helicase activity.</text>
</comment>
<evidence type="ECO:0000256" key="3">
    <source>
        <dbReference type="HAMAP-Rule" id="MF_01488"/>
    </source>
</evidence>
<dbReference type="InterPro" id="IPR010994">
    <property type="entry name" value="RuvA_2-like"/>
</dbReference>
<dbReference type="InterPro" id="IPR050534">
    <property type="entry name" value="Coronavir_polyprotein_1ab"/>
</dbReference>
<reference evidence="8 9" key="1">
    <citation type="submission" date="2024-11" db="EMBL/GenBank/DDBJ databases">
        <title>The Natural Products Discovery Center: Release of the First 8490 Sequenced Strains for Exploring Actinobacteria Biosynthetic Diversity.</title>
        <authorList>
            <person name="Kalkreuter E."/>
            <person name="Kautsar S.A."/>
            <person name="Yang D."/>
            <person name="Bader C.D."/>
            <person name="Teijaro C.N."/>
            <person name="Fluegel L."/>
            <person name="Davis C.M."/>
            <person name="Simpson J.R."/>
            <person name="Lauterbach L."/>
            <person name="Steele A.D."/>
            <person name="Gui C."/>
            <person name="Meng S."/>
            <person name="Li G."/>
            <person name="Viehrig K."/>
            <person name="Ye F."/>
            <person name="Su P."/>
            <person name="Kiefer A.F."/>
            <person name="Nichols A."/>
            <person name="Cepeda A.J."/>
            <person name="Yan W."/>
            <person name="Fan B."/>
            <person name="Jiang Y."/>
            <person name="Adhikari A."/>
            <person name="Zheng C.-J."/>
            <person name="Schuster L."/>
            <person name="Cowan T.M."/>
            <person name="Smanski M.J."/>
            <person name="Chevrette M.G."/>
            <person name="De Carvalho L.P.S."/>
            <person name="Shen B."/>
        </authorList>
    </citation>
    <scope>NUCLEOTIDE SEQUENCE [LARGE SCALE GENOMIC DNA]</scope>
    <source>
        <strain evidence="8 9">NPDC020863</strain>
    </source>
</reference>
<keyword evidence="3" id="KW-0238">DNA-binding</keyword>
<dbReference type="InterPro" id="IPR027417">
    <property type="entry name" value="P-loop_NTPase"/>
</dbReference>
<evidence type="ECO:0000259" key="6">
    <source>
        <dbReference type="Pfam" id="PF18335"/>
    </source>
</evidence>
<sequence length="794" mass="87112">MTVLPTQPPGDRIDGVVDHLVHVTYDHHTILRLSIADDAPTSRTITAVGKALFGTQPGESLHLTGTWINHPRYGRQFKTEICERTWPATVRAIRLYLASGMIHGIGKTLATAITNHFGEQTLHIIDTEPQRLLEVHGIGPTRLKRITQAWHTQKTIAEIMVFLQGLNIPAHLAVKIHQTYTKADQDPMEVIRHNPYQLCRDIHGIGFETADRIALATGIPKHSDQRLQAALLHTLTQARSNGDCHLPERALLARTRHLLNDDDPTITEILEDPILRQALEVLRARGETVIEDLPTPILEDGDVFHAVTVVSLTWIHRAETGLAEDILRLHHAPPTLADHTDWTTLLTHTAPNNLTSEQQQGVLTALTQPLSVVTGGPGCGKTHLLRTLVTLADQAGISVALAAPTGKAAKRMEEATGHAAMTVHRLTRPPLDTPPQADHSSLLEDADLVVIDESSILDVQLAAQLTAAIRTGCHLLLVGDTNQLPSVGPGRVLRDILAVPDIPRTKLTHVFRQDNDSAAIIDNAHRILRGQPPQPAPGVFGCRPFEDPEAIVEHVVNLVATLIPQHFDAAPEDIQVLCPARRHAAGVLALNARLQARLNPPSPDRPQHYYEGVVFRLGDRVLQIRNRPHRGRTGVFNGSTGTITAIDTETRQLAVTLNDGETVPYAFSDLDELLHAYALTVHRSQGSEYPYVVIPVTTSAGPLLQRNLLYTAVTRARRGVVLLGQPTAVYRAVANTHTRRRFTALEHRILRRATAMSRSRGSSLSGQLAWEWNTYGSRTSETAGRVVAAPGRLD</sequence>
<dbReference type="EMBL" id="JBJDQH010000028">
    <property type="protein sequence ID" value="MFK4272567.1"/>
    <property type="molecule type" value="Genomic_DNA"/>
</dbReference>
<feature type="domain" description="ATP-dependent RecD2 DNA helicase OB-fold" evidence="7">
    <location>
        <begin position="13"/>
        <end position="87"/>
    </location>
</feature>
<proteinExistence type="inferred from homology"/>
<feature type="domain" description="ATP-dependent RecD2 DNA helicase SH3" evidence="6">
    <location>
        <begin position="590"/>
        <end position="655"/>
    </location>
</feature>